<feature type="compositionally biased region" description="Acidic residues" evidence="5">
    <location>
        <begin position="19"/>
        <end position="33"/>
    </location>
</feature>
<proteinExistence type="inferred from homology"/>
<dbReference type="PROSITE" id="PS50918">
    <property type="entry name" value="WWE"/>
    <property type="match status" value="2"/>
</dbReference>
<keyword evidence="9" id="KW-1185">Reference proteome</keyword>
<comment type="caution">
    <text evidence="8">The sequence shown here is derived from an EMBL/GenBank/DDBJ whole genome shotgun (WGS) entry which is preliminary data.</text>
</comment>
<feature type="zinc finger region" description="C3H1-type" evidence="4">
    <location>
        <begin position="37"/>
        <end position="64"/>
    </location>
</feature>
<feature type="compositionally biased region" description="Polar residues" evidence="5">
    <location>
        <begin position="1"/>
        <end position="16"/>
    </location>
</feature>
<name>A0A4Z2GU46_9TELE</name>
<dbReference type="Pfam" id="PF02825">
    <property type="entry name" value="WWE"/>
    <property type="match status" value="2"/>
</dbReference>
<dbReference type="PANTHER" id="PTHR45740">
    <property type="entry name" value="POLY [ADP-RIBOSE] POLYMERASE"/>
    <property type="match status" value="1"/>
</dbReference>
<feature type="domain" description="WWE" evidence="7">
    <location>
        <begin position="77"/>
        <end position="168"/>
    </location>
</feature>
<dbReference type="InterPro" id="IPR051712">
    <property type="entry name" value="ARTD-AVP"/>
</dbReference>
<dbReference type="PANTHER" id="PTHR45740:SF14">
    <property type="entry name" value="NOVEL PROTEIN"/>
    <property type="match status" value="1"/>
</dbReference>
<evidence type="ECO:0000256" key="5">
    <source>
        <dbReference type="SAM" id="MobiDB-lite"/>
    </source>
</evidence>
<dbReference type="EMBL" id="SRLO01000433">
    <property type="protein sequence ID" value="TNN56242.1"/>
    <property type="molecule type" value="Genomic_DNA"/>
</dbReference>
<dbReference type="SUPFAM" id="SSF117839">
    <property type="entry name" value="WWE domain"/>
    <property type="match status" value="2"/>
</dbReference>
<evidence type="ECO:0000256" key="4">
    <source>
        <dbReference type="PROSITE-ProRule" id="PRU00723"/>
    </source>
</evidence>
<dbReference type="OrthoDB" id="20729at2759"/>
<dbReference type="GO" id="GO:0008270">
    <property type="term" value="F:zinc ion binding"/>
    <property type="evidence" value="ECO:0007669"/>
    <property type="project" value="UniProtKB-KW"/>
</dbReference>
<gene>
    <name evidence="8" type="primary">PARP11</name>
    <name evidence="8" type="ORF">EYF80_033535</name>
</gene>
<evidence type="ECO:0000256" key="1">
    <source>
        <dbReference type="ARBA" id="ARBA00004123"/>
    </source>
</evidence>
<evidence type="ECO:0000259" key="6">
    <source>
        <dbReference type="PROSITE" id="PS50103"/>
    </source>
</evidence>
<evidence type="ECO:0000259" key="7">
    <source>
        <dbReference type="PROSITE" id="PS50918"/>
    </source>
</evidence>
<keyword evidence="4" id="KW-0862">Zinc</keyword>
<dbReference type="Gene3D" id="3.30.720.50">
    <property type="match status" value="2"/>
</dbReference>
<accession>A0A4Z2GU46</accession>
<feature type="region of interest" description="Disordered" evidence="5">
    <location>
        <begin position="1"/>
        <end position="33"/>
    </location>
</feature>
<comment type="similarity">
    <text evidence="3">Belongs to the ARTD/PARP family.</text>
</comment>
<dbReference type="InterPro" id="IPR000571">
    <property type="entry name" value="Znf_CCCH"/>
</dbReference>
<evidence type="ECO:0000313" key="8">
    <source>
        <dbReference type="EMBL" id="TNN56242.1"/>
    </source>
</evidence>
<keyword evidence="2" id="KW-0539">Nucleus</keyword>
<dbReference type="GO" id="GO:0003950">
    <property type="term" value="F:NAD+ poly-ADP-ribosyltransferase activity"/>
    <property type="evidence" value="ECO:0007669"/>
    <property type="project" value="TreeGrafter"/>
</dbReference>
<protein>
    <submittedName>
        <fullName evidence="8">Poly [ADP-ribose] polymerase 11</fullName>
    </submittedName>
</protein>
<sequence>MATAQQSDEENLSGSGSDVIDDSNSDQDSDEETDIQLFGKGPCKYYNNKGCKDAEKCSYLHMCRAVSMDFNRMRVLKKTLRVRRLDDGKTVWVWYCTLRRKWTKYGDKDSKGKPGPAKSDDIENQFQLDPAGSYKFTAGAETFEIKFREMRQVAATRKRKVTRRPLYRPKVSSVAFGLQNLSLNDKPKWQFEGDSGAWHDFRRSDETPTGCSAGSEEIERKYAQNPSDGMAIKVKGTAYKLDFQAMTQLNLKTKKARKIRRV</sequence>
<comment type="subcellular location">
    <subcellularLocation>
        <location evidence="1">Nucleus</location>
    </subcellularLocation>
</comment>
<dbReference type="PROSITE" id="PS50103">
    <property type="entry name" value="ZF_C3H1"/>
    <property type="match status" value="1"/>
</dbReference>
<feature type="domain" description="C3H1-type" evidence="6">
    <location>
        <begin position="37"/>
        <end position="64"/>
    </location>
</feature>
<evidence type="ECO:0000256" key="3">
    <source>
        <dbReference type="ARBA" id="ARBA00024347"/>
    </source>
</evidence>
<dbReference type="AlphaFoldDB" id="A0A4Z2GU46"/>
<keyword evidence="4" id="KW-0479">Metal-binding</keyword>
<organism evidence="8 9">
    <name type="scientific">Liparis tanakae</name>
    <name type="common">Tanaka's snailfish</name>
    <dbReference type="NCBI Taxonomy" id="230148"/>
    <lineage>
        <taxon>Eukaryota</taxon>
        <taxon>Metazoa</taxon>
        <taxon>Chordata</taxon>
        <taxon>Craniata</taxon>
        <taxon>Vertebrata</taxon>
        <taxon>Euteleostomi</taxon>
        <taxon>Actinopterygii</taxon>
        <taxon>Neopterygii</taxon>
        <taxon>Teleostei</taxon>
        <taxon>Neoteleostei</taxon>
        <taxon>Acanthomorphata</taxon>
        <taxon>Eupercaria</taxon>
        <taxon>Perciformes</taxon>
        <taxon>Cottioidei</taxon>
        <taxon>Cottales</taxon>
        <taxon>Liparidae</taxon>
        <taxon>Liparis</taxon>
    </lineage>
</organism>
<evidence type="ECO:0000256" key="2">
    <source>
        <dbReference type="ARBA" id="ARBA00023242"/>
    </source>
</evidence>
<dbReference type="GO" id="GO:1990404">
    <property type="term" value="F:NAD+-protein mono-ADP-ribosyltransferase activity"/>
    <property type="evidence" value="ECO:0007669"/>
    <property type="project" value="TreeGrafter"/>
</dbReference>
<reference evidence="8 9" key="1">
    <citation type="submission" date="2019-03" db="EMBL/GenBank/DDBJ databases">
        <title>First draft genome of Liparis tanakae, snailfish: a comprehensive survey of snailfish specific genes.</title>
        <authorList>
            <person name="Kim W."/>
            <person name="Song I."/>
            <person name="Jeong J.-H."/>
            <person name="Kim D."/>
            <person name="Kim S."/>
            <person name="Ryu S."/>
            <person name="Song J.Y."/>
            <person name="Lee S.K."/>
        </authorList>
    </citation>
    <scope>NUCLEOTIDE SEQUENCE [LARGE SCALE GENOMIC DNA]</scope>
    <source>
        <tissue evidence="8">Muscle</tissue>
    </source>
</reference>
<dbReference type="Proteomes" id="UP000314294">
    <property type="component" value="Unassembled WGS sequence"/>
</dbReference>
<keyword evidence="4" id="KW-0863">Zinc-finger</keyword>
<evidence type="ECO:0000313" key="9">
    <source>
        <dbReference type="Proteomes" id="UP000314294"/>
    </source>
</evidence>
<dbReference type="InterPro" id="IPR037197">
    <property type="entry name" value="WWE_dom_sf"/>
</dbReference>
<feature type="domain" description="WWE" evidence="7">
    <location>
        <begin position="175"/>
        <end position="261"/>
    </location>
</feature>
<dbReference type="InterPro" id="IPR004170">
    <property type="entry name" value="WWE_dom"/>
</dbReference>
<dbReference type="GO" id="GO:0005634">
    <property type="term" value="C:nucleus"/>
    <property type="evidence" value="ECO:0007669"/>
    <property type="project" value="UniProtKB-SubCell"/>
</dbReference>